<dbReference type="GO" id="GO:0006302">
    <property type="term" value="P:double-strand break repair"/>
    <property type="evidence" value="ECO:0007669"/>
    <property type="project" value="InterPro"/>
</dbReference>
<dbReference type="AlphaFoldDB" id="A0A4Y7RWM8"/>
<feature type="domain" description="Rad50/SbcC-type AAA" evidence="5">
    <location>
        <begin position="5"/>
        <end position="287"/>
    </location>
</feature>
<sequence>MQIKRITIENFQSHVKTVIEPAPVGQLTALTGQSDTGKTAVIRALRWVFYNTWDASYMRHGAKFARVTVEYEDGTKVIRERSRSGSANFYEIIWPDGNKTHLARFGGTVPLEVREITGVSPMTVADMDININLAEQGEPWFLGRPVSAPARAKVLGKLAGTEEVDMAARGVATDILRGRQEEKKLVTELAGLDEQIRKFDYLPEMAEHIEEIEKVLVRARETQGRRDKLVQLRRMLLALDTSIEAARTVIQRWQYIELAEHVVSDMEKVKERNSTLQKLAQRLRDAEDGIGQSSAVIKKYVGLQGAEEEIKKASAQADRRERLLKLKIALCSADQGIRAATATMNRWTGVELAGEYADRGQKIGERRAVVARLGSLLKQIDAAIQKNEIARCRWAQAGESEELLFKAVVVREKRTVISGLALKLRNLDNDARKARDAAFYWEQRVGDLEGAYRDELTALGRCPVCGGDIDIQRLKEVV</sequence>
<dbReference type="InterPro" id="IPR038729">
    <property type="entry name" value="Rad50/SbcC_AAA"/>
</dbReference>
<comment type="subunit">
    <text evidence="2">Heterodimer of SbcC and SbcD.</text>
</comment>
<dbReference type="EMBL" id="QFFZ01000002">
    <property type="protein sequence ID" value="TEB13405.1"/>
    <property type="molecule type" value="Genomic_DNA"/>
</dbReference>
<accession>A0A4Y7RWM8</accession>
<dbReference type="Proteomes" id="UP000297597">
    <property type="component" value="Unassembled WGS sequence"/>
</dbReference>
<dbReference type="Gene3D" id="3.40.50.300">
    <property type="entry name" value="P-loop containing nucleotide triphosphate hydrolases"/>
    <property type="match status" value="1"/>
</dbReference>
<comment type="similarity">
    <text evidence="1">Belongs to the SMC family. SbcC subfamily.</text>
</comment>
<name>A0A4Y7RWM8_9FIRM</name>
<evidence type="ECO:0000256" key="4">
    <source>
        <dbReference type="SAM" id="Coils"/>
    </source>
</evidence>
<evidence type="ECO:0000256" key="2">
    <source>
        <dbReference type="ARBA" id="ARBA00011322"/>
    </source>
</evidence>
<dbReference type="GO" id="GO:0016887">
    <property type="term" value="F:ATP hydrolysis activity"/>
    <property type="evidence" value="ECO:0007669"/>
    <property type="project" value="InterPro"/>
</dbReference>
<dbReference type="RefSeq" id="WP_192902720.1">
    <property type="nucleotide sequence ID" value="NZ_QFFZ01000002.1"/>
</dbReference>
<dbReference type="PANTHER" id="PTHR32114">
    <property type="entry name" value="ABC TRANSPORTER ABCH.3"/>
    <property type="match status" value="1"/>
</dbReference>
<evidence type="ECO:0000259" key="5">
    <source>
        <dbReference type="Pfam" id="PF13476"/>
    </source>
</evidence>
<reference evidence="6 7" key="1">
    <citation type="journal article" date="2018" name="Environ. Microbiol.">
        <title>Novel energy conservation strategies and behaviour of Pelotomaculum schinkii driving syntrophic propionate catabolism.</title>
        <authorList>
            <person name="Hidalgo-Ahumada C.A.P."/>
            <person name="Nobu M.K."/>
            <person name="Narihiro T."/>
            <person name="Tamaki H."/>
            <person name="Liu W.T."/>
            <person name="Kamagata Y."/>
            <person name="Stams A.J.M."/>
            <person name="Imachi H."/>
            <person name="Sousa D.Z."/>
        </authorList>
    </citation>
    <scope>NUCLEOTIDE SEQUENCE [LARGE SCALE GENOMIC DNA]</scope>
    <source>
        <strain evidence="6 7">MGP</strain>
    </source>
</reference>
<dbReference type="Pfam" id="PF13476">
    <property type="entry name" value="AAA_23"/>
    <property type="match status" value="1"/>
</dbReference>
<dbReference type="SUPFAM" id="SSF52540">
    <property type="entry name" value="P-loop containing nucleoside triphosphate hydrolases"/>
    <property type="match status" value="1"/>
</dbReference>
<evidence type="ECO:0000256" key="3">
    <source>
        <dbReference type="ARBA" id="ARBA00013368"/>
    </source>
</evidence>
<feature type="coiled-coil region" evidence="4">
    <location>
        <begin position="266"/>
        <end position="323"/>
    </location>
</feature>
<gene>
    <name evidence="6" type="ORF">Pmgp_00299</name>
</gene>
<proteinExistence type="inferred from homology"/>
<evidence type="ECO:0000313" key="7">
    <source>
        <dbReference type="Proteomes" id="UP000297597"/>
    </source>
</evidence>
<organism evidence="6 7">
    <name type="scientific">Pelotomaculum propionicicum</name>
    <dbReference type="NCBI Taxonomy" id="258475"/>
    <lineage>
        <taxon>Bacteria</taxon>
        <taxon>Bacillati</taxon>
        <taxon>Bacillota</taxon>
        <taxon>Clostridia</taxon>
        <taxon>Eubacteriales</taxon>
        <taxon>Desulfotomaculaceae</taxon>
        <taxon>Pelotomaculum</taxon>
    </lineage>
</organism>
<dbReference type="PANTHER" id="PTHR32114:SF2">
    <property type="entry name" value="ABC TRANSPORTER ABCH.3"/>
    <property type="match status" value="1"/>
</dbReference>
<protein>
    <recommendedName>
        <fullName evidence="3">Nuclease SbcCD subunit C</fullName>
    </recommendedName>
</protein>
<evidence type="ECO:0000313" key="6">
    <source>
        <dbReference type="EMBL" id="TEB13405.1"/>
    </source>
</evidence>
<keyword evidence="4" id="KW-0175">Coiled coil</keyword>
<dbReference type="InterPro" id="IPR027417">
    <property type="entry name" value="P-loop_NTPase"/>
</dbReference>
<comment type="caution">
    <text evidence="6">The sequence shown here is derived from an EMBL/GenBank/DDBJ whole genome shotgun (WGS) entry which is preliminary data.</text>
</comment>
<evidence type="ECO:0000256" key="1">
    <source>
        <dbReference type="ARBA" id="ARBA00006930"/>
    </source>
</evidence>
<keyword evidence="7" id="KW-1185">Reference proteome</keyword>